<keyword evidence="6" id="KW-0915">Sodium</keyword>
<evidence type="ECO:0000313" key="13">
    <source>
        <dbReference type="EMBL" id="KAH0813132.1"/>
    </source>
</evidence>
<feature type="transmembrane region" description="Helical" evidence="10">
    <location>
        <begin position="493"/>
        <end position="518"/>
    </location>
</feature>
<evidence type="ECO:0000256" key="6">
    <source>
        <dbReference type="ARBA" id="ARBA00023053"/>
    </source>
</evidence>
<gene>
    <name evidence="13" type="ORF">GEV33_009658</name>
</gene>
<feature type="transmembrane region" description="Helical" evidence="10">
    <location>
        <begin position="114"/>
        <end position="133"/>
    </location>
</feature>
<evidence type="ECO:0000259" key="12">
    <source>
        <dbReference type="Pfam" id="PF00999"/>
    </source>
</evidence>
<dbReference type="GO" id="GO:0005216">
    <property type="term" value="F:monoatomic ion channel activity"/>
    <property type="evidence" value="ECO:0007669"/>
    <property type="project" value="InterPro"/>
</dbReference>
<dbReference type="Pfam" id="PF00520">
    <property type="entry name" value="Ion_trans"/>
    <property type="match status" value="1"/>
</dbReference>
<sequence length="1089" mass="125115">MMIIYGESGRNSQAAVRKQIGGVDRTVRTPDTEGVVVQSFTEDGTRSIRNVADILHQSKNTVQNILKVHISSASFIFKTSNTQRQITKMKKFFTLLVLFGCLGHVNCWTEQGHYKYIFVFGIIVVTSLIRHLGRVKFRIPIPYSIFVILCGILWGIGSNYVIWMKHYANVGESFVDHIHRVYLPVLVFSASFCTDVHTFLKSLPQILIISLPMAFLHACFCGLLMMVILDLDWSYVDGLMFGILFSTIYPMDLLNYFKQITGTHIKHLTVLLAGEMIISATLVLYVHEALNNNINGWVVHWYQFAMGIVRIVLLGIPLGYIVGFLGVFLMRLVSEEPICLMIITMSMCYLSFALCETIACAGTIGVLFSGMMMGLERMALPSDMEKLLSDIWIVIISTMNGLLFFITGIMIPINLGDRLGIGEYIYALVTYLLSNIGRFLTFLIFSPILKRIGYGFNRPNMVICVWGGLKNPLTLSIVLNVHDLYADDKYKACLFFMHLVIVYILFLIINGSSISFIFKAVGLSELSLAKQSNINNCMKYIYQVRDRTIAVLKMDRFVSDANWPLVVSATALNHPYKGAGFTEDFEDSLEDEDFLGYRFTVCPECRKNIPTEPTSKEMREMTREAKLRVLKLKKVAYSRQFESGIISKEGVRILHQTLDIAKDTEDATVDLQPLFKMFNKENSFYRCLKERLLSIFKSQEDSLSHPRMYWRYICFCIITHIWFKIFIYSIIFLNLIFVVYHFLNNSHQTSVQFLIIVSLDALFFTIYFVEFWITIFAYSWIYVCKHGFGTYFRSCWNLIDFVVLCSAFVSLLMELIVVGLIHQQDQEYYREMLYVVLSPMLLRVLRFVKLIKACKGFHDKIIQCLNVRIDRDRAMAYELGKNYVAANDEILENLHNIVDKDKIRQRIREQIERDRLSVIKMLGMASKERPWIAVTVKTNCAARAVLHSMREDIKDLKVSGWVDDAEFTKLTRSLLERYKLIRSIKTVEASTPREIFENISWMGDDKHLIDYLYDNVVIKKFDPGNVVVKEGTITEGIYILISAMLPDVIATFTRSARSFTMDERPIDLNKSGLTLECCISFCSIPDIPP</sequence>
<keyword evidence="3" id="KW-1003">Cell membrane</keyword>
<keyword evidence="7" id="KW-0406">Ion transport</keyword>
<feature type="transmembrane region" description="Helical" evidence="10">
    <location>
        <begin position="235"/>
        <end position="256"/>
    </location>
</feature>
<dbReference type="GO" id="GO:0098719">
    <property type="term" value="P:sodium ion import across plasma membrane"/>
    <property type="evidence" value="ECO:0007669"/>
    <property type="project" value="TreeGrafter"/>
</dbReference>
<evidence type="ECO:0000256" key="7">
    <source>
        <dbReference type="ARBA" id="ARBA00023065"/>
    </source>
</evidence>
<evidence type="ECO:0000256" key="3">
    <source>
        <dbReference type="ARBA" id="ARBA00022475"/>
    </source>
</evidence>
<dbReference type="InterPro" id="IPR027359">
    <property type="entry name" value="Volt_channel_dom_sf"/>
</dbReference>
<evidence type="ECO:0000313" key="14">
    <source>
        <dbReference type="Proteomes" id="UP000719412"/>
    </source>
</evidence>
<dbReference type="EMBL" id="JABDTM020025564">
    <property type="protein sequence ID" value="KAH0813132.1"/>
    <property type="molecule type" value="Genomic_DNA"/>
</dbReference>
<feature type="transmembrane region" description="Helical" evidence="10">
    <location>
        <begin position="425"/>
        <end position="448"/>
    </location>
</feature>
<reference evidence="13" key="1">
    <citation type="journal article" date="2020" name="J Insects Food Feed">
        <title>The yellow mealworm (Tenebrio molitor) genome: a resource for the emerging insects as food and feed industry.</title>
        <authorList>
            <person name="Eriksson T."/>
            <person name="Andere A."/>
            <person name="Kelstrup H."/>
            <person name="Emery V."/>
            <person name="Picard C."/>
        </authorList>
    </citation>
    <scope>NUCLEOTIDE SEQUENCE</scope>
    <source>
        <strain evidence="13">Stoneville</strain>
        <tissue evidence="13">Whole head</tissue>
    </source>
</reference>
<feature type="transmembrane region" description="Helical" evidence="10">
    <location>
        <begin position="721"/>
        <end position="743"/>
    </location>
</feature>
<evidence type="ECO:0000256" key="10">
    <source>
        <dbReference type="SAM" id="Phobius"/>
    </source>
</evidence>
<proteinExistence type="predicted"/>
<dbReference type="Gene3D" id="1.20.120.350">
    <property type="entry name" value="Voltage-gated potassium channels. Chain C"/>
    <property type="match status" value="1"/>
</dbReference>
<feature type="transmembrane region" description="Helical" evidence="10">
    <location>
        <begin position="801"/>
        <end position="821"/>
    </location>
</feature>
<evidence type="ECO:0000256" key="4">
    <source>
        <dbReference type="ARBA" id="ARBA00022692"/>
    </source>
</evidence>
<dbReference type="GO" id="GO:0015385">
    <property type="term" value="F:sodium:proton antiporter activity"/>
    <property type="evidence" value="ECO:0007669"/>
    <property type="project" value="InterPro"/>
</dbReference>
<feature type="transmembrane region" description="Helical" evidence="10">
    <location>
        <begin position="182"/>
        <end position="200"/>
    </location>
</feature>
<keyword evidence="14" id="KW-1185">Reference proteome</keyword>
<evidence type="ECO:0000256" key="5">
    <source>
        <dbReference type="ARBA" id="ARBA00022989"/>
    </source>
</evidence>
<dbReference type="PANTHER" id="PTHR10110">
    <property type="entry name" value="SODIUM/HYDROGEN EXCHANGER"/>
    <property type="match status" value="1"/>
</dbReference>
<evidence type="ECO:0000256" key="1">
    <source>
        <dbReference type="ARBA" id="ARBA00004651"/>
    </source>
</evidence>
<dbReference type="GO" id="GO:0051453">
    <property type="term" value="P:regulation of intracellular pH"/>
    <property type="evidence" value="ECO:0007669"/>
    <property type="project" value="TreeGrafter"/>
</dbReference>
<dbReference type="Proteomes" id="UP000719412">
    <property type="component" value="Unassembled WGS sequence"/>
</dbReference>
<dbReference type="Pfam" id="PF00999">
    <property type="entry name" value="Na_H_Exchanger"/>
    <property type="match status" value="1"/>
</dbReference>
<dbReference type="GO" id="GO:0005886">
    <property type="term" value="C:plasma membrane"/>
    <property type="evidence" value="ECO:0007669"/>
    <property type="project" value="UniProtKB-SubCell"/>
</dbReference>
<keyword evidence="2" id="KW-0813">Transport</keyword>
<accession>A0A8J6HEX2</accession>
<evidence type="ECO:0000259" key="11">
    <source>
        <dbReference type="Pfam" id="PF00520"/>
    </source>
</evidence>
<feature type="domain" description="Ion transport" evidence="11">
    <location>
        <begin position="721"/>
        <end position="858"/>
    </location>
</feature>
<evidence type="ECO:0000256" key="8">
    <source>
        <dbReference type="ARBA" id="ARBA00023136"/>
    </source>
</evidence>
<feature type="transmembrane region" description="Helical" evidence="10">
    <location>
        <begin position="92"/>
        <end position="108"/>
    </location>
</feature>
<comment type="caution">
    <text evidence="13">The sequence shown here is derived from an EMBL/GenBank/DDBJ whole genome shotgun (WGS) entry which is preliminary data.</text>
</comment>
<dbReference type="InterPro" id="IPR018422">
    <property type="entry name" value="Cation/H_exchanger_CPA1"/>
</dbReference>
<dbReference type="InterPro" id="IPR006153">
    <property type="entry name" value="Cation/H_exchanger_TM"/>
</dbReference>
<dbReference type="GO" id="GO:0015386">
    <property type="term" value="F:potassium:proton antiporter activity"/>
    <property type="evidence" value="ECO:0007669"/>
    <property type="project" value="TreeGrafter"/>
</dbReference>
<dbReference type="InterPro" id="IPR005821">
    <property type="entry name" value="Ion_trans_dom"/>
</dbReference>
<evidence type="ECO:0008006" key="15">
    <source>
        <dbReference type="Google" id="ProtNLM"/>
    </source>
</evidence>
<feature type="transmembrane region" description="Helical" evidence="10">
    <location>
        <begin position="755"/>
        <end position="781"/>
    </location>
</feature>
<evidence type="ECO:0000256" key="9">
    <source>
        <dbReference type="ARBA" id="ARBA00023201"/>
    </source>
</evidence>
<evidence type="ECO:0000256" key="2">
    <source>
        <dbReference type="ARBA" id="ARBA00022448"/>
    </source>
</evidence>
<feature type="transmembrane region" description="Helical" evidence="10">
    <location>
        <begin position="349"/>
        <end position="371"/>
    </location>
</feature>
<feature type="transmembrane region" description="Helical" evidence="10">
    <location>
        <begin position="307"/>
        <end position="329"/>
    </location>
</feature>
<name>A0A8J6HEX2_TENMO</name>
<organism evidence="13 14">
    <name type="scientific">Tenebrio molitor</name>
    <name type="common">Yellow mealworm beetle</name>
    <dbReference type="NCBI Taxonomy" id="7067"/>
    <lineage>
        <taxon>Eukaryota</taxon>
        <taxon>Metazoa</taxon>
        <taxon>Ecdysozoa</taxon>
        <taxon>Arthropoda</taxon>
        <taxon>Hexapoda</taxon>
        <taxon>Insecta</taxon>
        <taxon>Pterygota</taxon>
        <taxon>Neoptera</taxon>
        <taxon>Endopterygota</taxon>
        <taxon>Coleoptera</taxon>
        <taxon>Polyphaga</taxon>
        <taxon>Cucujiformia</taxon>
        <taxon>Tenebrionidae</taxon>
        <taxon>Tenebrio</taxon>
    </lineage>
</organism>
<keyword evidence="5 10" id="KW-1133">Transmembrane helix</keyword>
<dbReference type="PANTHER" id="PTHR10110:SF86">
    <property type="entry name" value="SODIUM_HYDROGEN EXCHANGER 7"/>
    <property type="match status" value="1"/>
</dbReference>
<comment type="subcellular location">
    <subcellularLocation>
        <location evidence="1">Cell membrane</location>
        <topology evidence="1">Multi-pass membrane protein</topology>
    </subcellularLocation>
</comment>
<feature type="transmembrane region" description="Helical" evidence="10">
    <location>
        <begin position="207"/>
        <end position="229"/>
    </location>
</feature>
<feature type="transmembrane region" description="Helical" evidence="10">
    <location>
        <begin position="268"/>
        <end position="287"/>
    </location>
</feature>
<keyword evidence="9" id="KW-0739">Sodium transport</keyword>
<keyword evidence="8 10" id="KW-0472">Membrane</keyword>
<reference evidence="13" key="2">
    <citation type="submission" date="2021-08" db="EMBL/GenBank/DDBJ databases">
        <authorList>
            <person name="Eriksson T."/>
        </authorList>
    </citation>
    <scope>NUCLEOTIDE SEQUENCE</scope>
    <source>
        <strain evidence="13">Stoneville</strain>
        <tissue evidence="13">Whole head</tissue>
    </source>
</reference>
<feature type="transmembrane region" description="Helical" evidence="10">
    <location>
        <begin position="460"/>
        <end position="481"/>
    </location>
</feature>
<feature type="transmembrane region" description="Helical" evidence="10">
    <location>
        <begin position="391"/>
        <end position="413"/>
    </location>
</feature>
<keyword evidence="4 10" id="KW-0812">Transmembrane</keyword>
<protein>
    <recommendedName>
        <fullName evidence="15">Sodium/hydrogen exchanger 10</fullName>
    </recommendedName>
</protein>
<dbReference type="AlphaFoldDB" id="A0A8J6HEX2"/>
<feature type="transmembrane region" description="Helical" evidence="10">
    <location>
        <begin position="145"/>
        <end position="162"/>
    </location>
</feature>
<feature type="domain" description="Cation/H+ exchanger transmembrane" evidence="12">
    <location>
        <begin position="132"/>
        <end position="519"/>
    </location>
</feature>